<dbReference type="Proteomes" id="UP000265618">
    <property type="component" value="Unassembled WGS sequence"/>
</dbReference>
<reference evidence="2 3" key="1">
    <citation type="journal article" date="2018" name="PLoS ONE">
        <title>The draft genome of Kipferlia bialata reveals reductive genome evolution in fornicate parasites.</title>
        <authorList>
            <person name="Tanifuji G."/>
            <person name="Takabayashi S."/>
            <person name="Kume K."/>
            <person name="Takagi M."/>
            <person name="Nakayama T."/>
            <person name="Kamikawa R."/>
            <person name="Inagaki Y."/>
            <person name="Hashimoto T."/>
        </authorList>
    </citation>
    <scope>NUCLEOTIDE SEQUENCE [LARGE SCALE GENOMIC DNA]</scope>
    <source>
        <strain evidence="2">NY0173</strain>
    </source>
</reference>
<accession>A0A9K3GI08</accession>
<evidence type="ECO:0000313" key="3">
    <source>
        <dbReference type="Proteomes" id="UP000265618"/>
    </source>
</evidence>
<protein>
    <submittedName>
        <fullName evidence="2">Uncharacterized protein</fullName>
    </submittedName>
</protein>
<organism evidence="2 3">
    <name type="scientific">Kipferlia bialata</name>
    <dbReference type="NCBI Taxonomy" id="797122"/>
    <lineage>
        <taxon>Eukaryota</taxon>
        <taxon>Metamonada</taxon>
        <taxon>Carpediemonas-like organisms</taxon>
        <taxon>Kipferlia</taxon>
    </lineage>
</organism>
<keyword evidence="3" id="KW-1185">Reference proteome</keyword>
<comment type="caution">
    <text evidence="2">The sequence shown here is derived from an EMBL/GenBank/DDBJ whole genome shotgun (WGS) entry which is preliminary data.</text>
</comment>
<keyword evidence="1" id="KW-0175">Coiled coil</keyword>
<evidence type="ECO:0000256" key="1">
    <source>
        <dbReference type="SAM" id="Coils"/>
    </source>
</evidence>
<feature type="coiled-coil region" evidence="1">
    <location>
        <begin position="63"/>
        <end position="122"/>
    </location>
</feature>
<dbReference type="EMBL" id="BDIP01001217">
    <property type="protein sequence ID" value="GIQ83878.1"/>
    <property type="molecule type" value="Genomic_DNA"/>
</dbReference>
<dbReference type="AlphaFoldDB" id="A0A9K3GI08"/>
<feature type="non-terminal residue" evidence="2">
    <location>
        <position position="1"/>
    </location>
</feature>
<gene>
    <name evidence="2" type="ORF">KIPB_005276</name>
</gene>
<evidence type="ECO:0000313" key="2">
    <source>
        <dbReference type="EMBL" id="GIQ83878.1"/>
    </source>
</evidence>
<feature type="coiled-coil region" evidence="1">
    <location>
        <begin position="264"/>
        <end position="389"/>
    </location>
</feature>
<proteinExistence type="predicted"/>
<sequence length="421" mass="46990">EETALAHSVVESLEHELEGVLRRVGVAATQAQAAEARSADIRAQMAYDRRVLSTQAMAGEDGMGQARRALEALSASAEERERETRAIAAAVGEQTNQWQMEREELRIKLAETQTLLDAANTTNRDLGAAMLKARQLVEAAVTAEVQARQGAERVAVALAKARKETALWRDRTTLLARSRPSGVCHDAWCQTEGDTPGGSPTNGTPNTDTYSVGVGTDPVYPVHRWTETDPVITISRQTGDDREVDISTPYVEGGMSPREREREMDMLAQDNRELAEENKTLAVKVSEARADARDAEDIYKEREADISELEHRNTKLEAAVEATVSELSSAKARILSLSARERERDAREKEAVAAVEREREALTRERERAERAEKAVETLRLEQQRLFAAYERERGLAQQYKQRGDRLKELRLKEIAEMEIT</sequence>
<name>A0A9K3GI08_9EUKA</name>